<keyword evidence="1" id="KW-0547">Nucleotide-binding</keyword>
<dbReference type="NCBIfam" id="TIGR02058">
    <property type="entry name" value="lin0512_fam"/>
    <property type="match status" value="1"/>
</dbReference>
<name>A4RYX8_OSTLU</name>
<keyword evidence="2" id="KW-0342">GTP-binding</keyword>
<dbReference type="eggNOG" id="ENOG502RZVV">
    <property type="taxonomic scope" value="Eukaryota"/>
</dbReference>
<gene>
    <name evidence="3" type="ORF">OSTLU_8006</name>
</gene>
<dbReference type="HOGENOM" id="CLU_148546_1_0_1"/>
<protein>
    <submittedName>
        <fullName evidence="3">Uncharacterized protein</fullName>
    </submittedName>
</protein>
<dbReference type="Proteomes" id="UP000001568">
    <property type="component" value="Chromosome 6"/>
</dbReference>
<dbReference type="PANTHER" id="PTHR34784:SF1">
    <property type="entry name" value="50S RIBOSOMAL PROTEIN L34"/>
    <property type="match status" value="1"/>
</dbReference>
<dbReference type="InterPro" id="IPR011719">
    <property type="entry name" value="CHP02058"/>
</dbReference>
<dbReference type="EMBL" id="CP000586">
    <property type="protein sequence ID" value="ABO96764.1"/>
    <property type="molecule type" value="Genomic_DNA"/>
</dbReference>
<evidence type="ECO:0000313" key="4">
    <source>
        <dbReference type="Proteomes" id="UP000001568"/>
    </source>
</evidence>
<dbReference type="Gramene" id="ABO96764">
    <property type="protein sequence ID" value="ABO96764"/>
    <property type="gene ID" value="OSTLU_8006"/>
</dbReference>
<dbReference type="Gene3D" id="3.30.1330.20">
    <property type="entry name" value="Tubulin/FtsZ, C-terminal domain"/>
    <property type="match status" value="1"/>
</dbReference>
<feature type="non-terminal residue" evidence="3">
    <location>
        <position position="1"/>
    </location>
</feature>
<evidence type="ECO:0000313" key="3">
    <source>
        <dbReference type="EMBL" id="ABO96764.1"/>
    </source>
</evidence>
<reference evidence="3 4" key="1">
    <citation type="journal article" date="2007" name="Proc. Natl. Acad. Sci. U.S.A.">
        <title>The tiny eukaryote Ostreococcus provides genomic insights into the paradox of plankton speciation.</title>
        <authorList>
            <person name="Palenik B."/>
            <person name="Grimwood J."/>
            <person name="Aerts A."/>
            <person name="Rouze P."/>
            <person name="Salamov A."/>
            <person name="Putnam N."/>
            <person name="Dupont C."/>
            <person name="Jorgensen R."/>
            <person name="Derelle E."/>
            <person name="Rombauts S."/>
            <person name="Zhou K."/>
            <person name="Otillar R."/>
            <person name="Merchant S.S."/>
            <person name="Podell S."/>
            <person name="Gaasterland T."/>
            <person name="Napoli C."/>
            <person name="Gendler K."/>
            <person name="Manuell A."/>
            <person name="Tai V."/>
            <person name="Vallon O."/>
            <person name="Piganeau G."/>
            <person name="Jancek S."/>
            <person name="Heijde M."/>
            <person name="Jabbari K."/>
            <person name="Bowler C."/>
            <person name="Lohr M."/>
            <person name="Robbens S."/>
            <person name="Werner G."/>
            <person name="Dubchak I."/>
            <person name="Pazour G.J."/>
            <person name="Ren Q."/>
            <person name="Paulsen I."/>
            <person name="Delwiche C."/>
            <person name="Schmutz J."/>
            <person name="Rokhsar D."/>
            <person name="Van de Peer Y."/>
            <person name="Moreau H."/>
            <person name="Grigoriev I.V."/>
        </authorList>
    </citation>
    <scope>NUCLEOTIDE SEQUENCE [LARGE SCALE GENOMIC DNA]</scope>
    <source>
        <strain evidence="3 4">CCE9901</strain>
    </source>
</reference>
<proteinExistence type="predicted"/>
<dbReference type="InterPro" id="IPR037103">
    <property type="entry name" value="Tubulin/FtsZ-like_C"/>
</dbReference>
<accession>A4RYX8</accession>
<dbReference type="Pfam" id="PF09585">
    <property type="entry name" value="Lin0512_fam"/>
    <property type="match status" value="1"/>
</dbReference>
<dbReference type="RefSeq" id="XP_001418471.1">
    <property type="nucleotide sequence ID" value="XM_001418434.2"/>
</dbReference>
<evidence type="ECO:0000256" key="1">
    <source>
        <dbReference type="ARBA" id="ARBA00022741"/>
    </source>
</evidence>
<dbReference type="GO" id="GO:0005525">
    <property type="term" value="F:GTP binding"/>
    <property type="evidence" value="ECO:0007669"/>
    <property type="project" value="UniProtKB-KW"/>
</dbReference>
<sequence>PRGFERALFAECGFGADQHGQDATKAAVRACRNAIEFNSVPSVRAVVPGGYAKMKIHVQLGVPENAKVDAGRVREVFPYGEVVDVQIDTGGLRARSWISIPAQGDANDDFLICVACVTVGY</sequence>
<organism evidence="3 4">
    <name type="scientific">Ostreococcus lucimarinus (strain CCE9901)</name>
    <dbReference type="NCBI Taxonomy" id="436017"/>
    <lineage>
        <taxon>Eukaryota</taxon>
        <taxon>Viridiplantae</taxon>
        <taxon>Chlorophyta</taxon>
        <taxon>Mamiellophyceae</taxon>
        <taxon>Mamiellales</taxon>
        <taxon>Bathycoccaceae</taxon>
        <taxon>Ostreococcus</taxon>
    </lineage>
</organism>
<evidence type="ECO:0000256" key="2">
    <source>
        <dbReference type="ARBA" id="ARBA00023134"/>
    </source>
</evidence>
<dbReference type="KEGG" id="olu:OSTLU_8006"/>
<feature type="non-terminal residue" evidence="3">
    <location>
        <position position="121"/>
    </location>
</feature>
<dbReference type="AlphaFoldDB" id="A4RYX8"/>
<dbReference type="OrthoDB" id="193238at2759"/>
<dbReference type="GeneID" id="5002490"/>
<dbReference type="PANTHER" id="PTHR34784">
    <property type="entry name" value="50S RIBOSOMAL PROTEIN L34"/>
    <property type="match status" value="1"/>
</dbReference>
<keyword evidence="4" id="KW-1185">Reference proteome</keyword>
<dbReference type="OMA" id="MIVQGRA"/>